<dbReference type="AlphaFoldDB" id="A0AAQ3THE9"/>
<name>A0AAQ3THE9_PASNO</name>
<gene>
    <name evidence="9" type="ORF">U9M48_022311</name>
</gene>
<keyword evidence="4" id="KW-0326">Glycosidase</keyword>
<dbReference type="GO" id="GO:0048046">
    <property type="term" value="C:apoplast"/>
    <property type="evidence" value="ECO:0007669"/>
    <property type="project" value="InterPro"/>
</dbReference>
<dbReference type="PROSITE" id="PS51762">
    <property type="entry name" value="GH16_2"/>
    <property type="match status" value="1"/>
</dbReference>
<evidence type="ECO:0000256" key="4">
    <source>
        <dbReference type="ARBA" id="ARBA00023295"/>
    </source>
</evidence>
<comment type="catalytic activity">
    <reaction evidence="5">
        <text>breaks a beta-(1-&gt;4) bond in the backbone of a xyloglucan and transfers the xyloglucanyl segment on to O-4 of the non-reducing terminal glucose residue of an acceptor, which can be a xyloglucan or an oligosaccharide of xyloglucan.</text>
        <dbReference type="EC" id="2.4.1.207"/>
    </reaction>
</comment>
<feature type="region of interest" description="Disordered" evidence="6">
    <location>
        <begin position="444"/>
        <end position="468"/>
    </location>
</feature>
<accession>A0AAQ3THE9</accession>
<dbReference type="Gene3D" id="2.60.120.200">
    <property type="match status" value="1"/>
</dbReference>
<feature type="compositionally biased region" description="Basic residues" evidence="6">
    <location>
        <begin position="444"/>
        <end position="454"/>
    </location>
</feature>
<feature type="domain" description="GH16" evidence="8">
    <location>
        <begin position="116"/>
        <end position="348"/>
    </location>
</feature>
<evidence type="ECO:0000256" key="3">
    <source>
        <dbReference type="ARBA" id="ARBA00022801"/>
    </source>
</evidence>
<sequence length="468" mass="52332">MAAKARFLLLTGLLAAATWVCLSAVAASAFDVPAVAFGDRFSPLFGDGNLVRSGDDRSVRLLLDRRSGSGFISSDYYLHGFFSASIKLPKDYTAGVVVAFYVSVPNRRRLPQHLNISSRNIPSQSETFFYHRNISGIPARRSFGPLVRAWSHGVSTRIHRQPPARERHRTAKLCGCAHVLRRRARYSASPHGLLGLCSPERLRRLAPGPGNKCSLFRHSRLSNGDVYEKTHDELDFEFLGSRWGGQWRVQTNVYGNGSTSHGREERYLLPFDPTLEAHRYSVLWTPTHIIFYIDDTPIREVIRHPDMGGDFPAKPMAVYATIWDGSTWATDGGKYKVNYKYAPFASEFTDLAVVGSRADPVLRVPRRGGGADQEELLGLMTADYALMTPQKRAAMRAFRARHMTYTVCYDAVRYAAAFPECDNSDEEREAFWAWGESKTVVMKTRGRGRRRGRKAGAGARARSDVASS</sequence>
<protein>
    <recommendedName>
        <fullName evidence="1">xyloglucan:xyloglucosyl transferase</fullName>
        <ecNumber evidence="1">2.4.1.207</ecNumber>
    </recommendedName>
</protein>
<dbReference type="Proteomes" id="UP001341281">
    <property type="component" value="Chromosome 05"/>
</dbReference>
<dbReference type="GO" id="GO:0004553">
    <property type="term" value="F:hydrolase activity, hydrolyzing O-glycosyl compounds"/>
    <property type="evidence" value="ECO:0007669"/>
    <property type="project" value="InterPro"/>
</dbReference>
<keyword evidence="7" id="KW-0732">Signal</keyword>
<evidence type="ECO:0000313" key="9">
    <source>
        <dbReference type="EMBL" id="WVZ74084.1"/>
    </source>
</evidence>
<evidence type="ECO:0000313" key="10">
    <source>
        <dbReference type="Proteomes" id="UP001341281"/>
    </source>
</evidence>
<dbReference type="PANTHER" id="PTHR31062">
    <property type="entry name" value="XYLOGLUCAN ENDOTRANSGLUCOSYLASE/HYDROLASE PROTEIN 8-RELATED"/>
    <property type="match status" value="1"/>
</dbReference>
<feature type="signal peptide" evidence="7">
    <location>
        <begin position="1"/>
        <end position="29"/>
    </location>
</feature>
<dbReference type="Pfam" id="PF00722">
    <property type="entry name" value="Glyco_hydro_16"/>
    <property type="match status" value="2"/>
</dbReference>
<dbReference type="GO" id="GO:0016762">
    <property type="term" value="F:xyloglucan:xyloglucosyl transferase activity"/>
    <property type="evidence" value="ECO:0007669"/>
    <property type="project" value="UniProtKB-EC"/>
</dbReference>
<dbReference type="SUPFAM" id="SSF49899">
    <property type="entry name" value="Concanavalin A-like lectins/glucanases"/>
    <property type="match status" value="1"/>
</dbReference>
<proteinExistence type="predicted"/>
<evidence type="ECO:0000256" key="6">
    <source>
        <dbReference type="SAM" id="MobiDB-lite"/>
    </source>
</evidence>
<keyword evidence="2" id="KW-0808">Transferase</keyword>
<evidence type="ECO:0000256" key="7">
    <source>
        <dbReference type="SAM" id="SignalP"/>
    </source>
</evidence>
<dbReference type="InterPro" id="IPR044791">
    <property type="entry name" value="Beta-glucanase/XTH"/>
</dbReference>
<feature type="chain" id="PRO_5042863606" description="xyloglucan:xyloglucosyl transferase" evidence="7">
    <location>
        <begin position="30"/>
        <end position="468"/>
    </location>
</feature>
<dbReference type="InterPro" id="IPR013320">
    <property type="entry name" value="ConA-like_dom_sf"/>
</dbReference>
<organism evidence="9 10">
    <name type="scientific">Paspalum notatum var. saurae</name>
    <dbReference type="NCBI Taxonomy" id="547442"/>
    <lineage>
        <taxon>Eukaryota</taxon>
        <taxon>Viridiplantae</taxon>
        <taxon>Streptophyta</taxon>
        <taxon>Embryophyta</taxon>
        <taxon>Tracheophyta</taxon>
        <taxon>Spermatophyta</taxon>
        <taxon>Magnoliopsida</taxon>
        <taxon>Liliopsida</taxon>
        <taxon>Poales</taxon>
        <taxon>Poaceae</taxon>
        <taxon>PACMAD clade</taxon>
        <taxon>Panicoideae</taxon>
        <taxon>Andropogonodae</taxon>
        <taxon>Paspaleae</taxon>
        <taxon>Paspalinae</taxon>
        <taxon>Paspalum</taxon>
    </lineage>
</organism>
<evidence type="ECO:0000259" key="8">
    <source>
        <dbReference type="PROSITE" id="PS51762"/>
    </source>
</evidence>
<dbReference type="EMBL" id="CP144749">
    <property type="protein sequence ID" value="WVZ74084.1"/>
    <property type="molecule type" value="Genomic_DNA"/>
</dbReference>
<reference evidence="9 10" key="1">
    <citation type="submission" date="2024-02" db="EMBL/GenBank/DDBJ databases">
        <title>High-quality chromosome-scale genome assembly of Pensacola bahiagrass (Paspalum notatum Flugge var. saurae).</title>
        <authorList>
            <person name="Vega J.M."/>
            <person name="Podio M."/>
            <person name="Orjuela J."/>
            <person name="Siena L.A."/>
            <person name="Pessino S.C."/>
            <person name="Combes M.C."/>
            <person name="Mariac C."/>
            <person name="Albertini E."/>
            <person name="Pupilli F."/>
            <person name="Ortiz J.P.A."/>
            <person name="Leblanc O."/>
        </authorList>
    </citation>
    <scope>NUCLEOTIDE SEQUENCE [LARGE SCALE GENOMIC DNA]</scope>
    <source>
        <strain evidence="9">R1</strain>
        <tissue evidence="9">Leaf</tissue>
    </source>
</reference>
<evidence type="ECO:0000256" key="1">
    <source>
        <dbReference type="ARBA" id="ARBA00012152"/>
    </source>
</evidence>
<keyword evidence="10" id="KW-1185">Reference proteome</keyword>
<keyword evidence="3" id="KW-0378">Hydrolase</keyword>
<dbReference type="InterPro" id="IPR000757">
    <property type="entry name" value="Beta-glucanase-like"/>
</dbReference>
<dbReference type="EC" id="2.4.1.207" evidence="1"/>
<dbReference type="InterPro" id="IPR010713">
    <property type="entry name" value="XET_C"/>
</dbReference>
<evidence type="ECO:0000256" key="5">
    <source>
        <dbReference type="ARBA" id="ARBA00034022"/>
    </source>
</evidence>
<evidence type="ECO:0000256" key="2">
    <source>
        <dbReference type="ARBA" id="ARBA00022679"/>
    </source>
</evidence>
<dbReference type="GO" id="GO:0044042">
    <property type="term" value="P:glucan metabolic process"/>
    <property type="evidence" value="ECO:0007669"/>
    <property type="project" value="InterPro"/>
</dbReference>
<dbReference type="Pfam" id="PF06955">
    <property type="entry name" value="XET_C"/>
    <property type="match status" value="1"/>
</dbReference>